<organism evidence="3 4">
    <name type="scientific">Streptosporangium longisporum</name>
    <dbReference type="NCBI Taxonomy" id="46187"/>
    <lineage>
        <taxon>Bacteria</taxon>
        <taxon>Bacillati</taxon>
        <taxon>Actinomycetota</taxon>
        <taxon>Actinomycetes</taxon>
        <taxon>Streptosporangiales</taxon>
        <taxon>Streptosporangiaceae</taxon>
        <taxon>Streptosporangium</taxon>
    </lineage>
</organism>
<keyword evidence="2" id="KW-1133">Transmembrane helix</keyword>
<feature type="transmembrane region" description="Helical" evidence="2">
    <location>
        <begin position="231"/>
        <end position="250"/>
    </location>
</feature>
<dbReference type="EMBL" id="BAAAWD010000007">
    <property type="protein sequence ID" value="GAA3006832.1"/>
    <property type="molecule type" value="Genomic_DNA"/>
</dbReference>
<feature type="transmembrane region" description="Helical" evidence="2">
    <location>
        <begin position="93"/>
        <end position="114"/>
    </location>
</feature>
<feature type="transmembrane region" description="Helical" evidence="2">
    <location>
        <begin position="120"/>
        <end position="137"/>
    </location>
</feature>
<sequence length="312" mass="33326">MTTTLPQPGVETPPPPPAVPEQAAPKVDVRLKALRRFALSITVLTVVGHAVLGFEQAPITPIVAVLTAYVTELLMETVTAWSRGRRPGYAGGWRALVTFLLPAHIVGLACAMLLYGNESVWPYAFAVAVGISLKHLIKVRVNGSLRHFLNPSNTGIVITLLLFPWVGIAPPYQFTASVSGAVDWLVPLGILMLGTMLNAKLTGKMPLIAGWVGGFIAQAFLRWLILGHSLPGALLPLTGAVFVLYTNYMITDPGTTPVKPRNQMVFGATIAAVYGVLVSVDVAFGLFFALVITCMLRGAVLVLARRRTPAVA</sequence>
<keyword evidence="2" id="KW-0812">Transmembrane</keyword>
<dbReference type="Proteomes" id="UP001499930">
    <property type="component" value="Unassembled WGS sequence"/>
</dbReference>
<accession>A0ABP6KEP5</accession>
<feature type="transmembrane region" description="Helical" evidence="2">
    <location>
        <begin position="205"/>
        <end position="225"/>
    </location>
</feature>
<name>A0ABP6KEP5_9ACTN</name>
<evidence type="ECO:0008006" key="5">
    <source>
        <dbReference type="Google" id="ProtNLM"/>
    </source>
</evidence>
<proteinExistence type="predicted"/>
<reference evidence="4" key="1">
    <citation type="journal article" date="2019" name="Int. J. Syst. Evol. Microbiol.">
        <title>The Global Catalogue of Microorganisms (GCM) 10K type strain sequencing project: providing services to taxonomists for standard genome sequencing and annotation.</title>
        <authorList>
            <consortium name="The Broad Institute Genomics Platform"/>
            <consortium name="The Broad Institute Genome Sequencing Center for Infectious Disease"/>
            <person name="Wu L."/>
            <person name="Ma J."/>
        </authorList>
    </citation>
    <scope>NUCLEOTIDE SEQUENCE [LARGE SCALE GENOMIC DNA]</scope>
    <source>
        <strain evidence="4">JCM 3106</strain>
    </source>
</reference>
<feature type="transmembrane region" description="Helical" evidence="2">
    <location>
        <begin position="37"/>
        <end position="54"/>
    </location>
</feature>
<evidence type="ECO:0000313" key="3">
    <source>
        <dbReference type="EMBL" id="GAA3006832.1"/>
    </source>
</evidence>
<feature type="transmembrane region" description="Helical" evidence="2">
    <location>
        <begin position="149"/>
        <end position="168"/>
    </location>
</feature>
<feature type="transmembrane region" description="Helical" evidence="2">
    <location>
        <begin position="174"/>
        <end position="193"/>
    </location>
</feature>
<keyword evidence="4" id="KW-1185">Reference proteome</keyword>
<comment type="caution">
    <text evidence="3">The sequence shown here is derived from an EMBL/GenBank/DDBJ whole genome shotgun (WGS) entry which is preliminary data.</text>
</comment>
<gene>
    <name evidence="3" type="ORF">GCM10017559_30940</name>
</gene>
<feature type="region of interest" description="Disordered" evidence="1">
    <location>
        <begin position="1"/>
        <end position="22"/>
    </location>
</feature>
<feature type="transmembrane region" description="Helical" evidence="2">
    <location>
        <begin position="60"/>
        <end position="81"/>
    </location>
</feature>
<evidence type="ECO:0000256" key="1">
    <source>
        <dbReference type="SAM" id="MobiDB-lite"/>
    </source>
</evidence>
<feature type="compositionally biased region" description="Low complexity" evidence="1">
    <location>
        <begin position="1"/>
        <end position="10"/>
    </location>
</feature>
<keyword evidence="2" id="KW-0472">Membrane</keyword>
<protein>
    <recommendedName>
        <fullName evidence="5">Enediyne biosynthesis protein UnbU</fullName>
    </recommendedName>
</protein>
<dbReference type="RefSeq" id="WP_344894742.1">
    <property type="nucleotide sequence ID" value="NZ_BAAAWD010000007.1"/>
</dbReference>
<evidence type="ECO:0000256" key="2">
    <source>
        <dbReference type="SAM" id="Phobius"/>
    </source>
</evidence>
<evidence type="ECO:0000313" key="4">
    <source>
        <dbReference type="Proteomes" id="UP001499930"/>
    </source>
</evidence>